<dbReference type="KEGG" id="swd:Swoo_4918"/>
<dbReference type="Gene3D" id="3.40.50.300">
    <property type="entry name" value="P-loop containing nucleotide triphosphate hydrolases"/>
    <property type="match status" value="1"/>
</dbReference>
<sequence>MLINLSEKFEYLNKVMQSVSFSDVRLSQEFNFAYENFIKTNKAGGYTAVEWAEYSTKITTSTDKSIYLSNFWFYIAYELSEFLEGLNNHQKLFSNIFTGENLQEIAKALRGGSRDFDKQIESYFYAQNLSQDDLELFRNFTSNYPSWGGGKTIDREDFFISPILKAGNLLAETQVAIAEIAKQFSESESLKSVFACEKVATYTGNKSEGGNILSESSRSEFVFKLLSLLVKRGHHGKIFSSLVDKNNEHGSYNLEDGVYRLTSFFKASKVKLETEDLKTGGKLRFFESPFFVNDLYYYLSNQWTDGTESRLDIQSLMPLFNNLYNDYQILLKEGRYILIFNGTSSFTALSKPFLLLAGISGTGKTRFVREQVKASGSLSETYCLTSVRPDWHEPSDLLGYVSRLNKKVEYVSTDVIEFIAKSWRAIIDSDLVVKEQTDEKTGDIKLVVQGDSGSLNAILPYWLCLDEMNLAPVEQYFADYLSVIETREWQWTEDDFTYACDALLSATTISHPDYTDSLRKQLGFEGDNYDNAWLLFKKYGIGIPFNLIVAGTVNMDETTHGFSRKVIDRALSFDFGEFFPNDIDDFFESKKIAKPLSYPVYSHAKLELFKAVEADSDAKKSTLFFKAVNEVLKGTAFELAFRAFNELCLSVISFAPKTDHELQAVFDDFLMCKVLPRIEGDEDKLASRNEGNLLEQLALVLESELKDIWQNQRPDLYRAFNDSADEKVLETGCRSYKKIETMTAQLTSGFTSFWP</sequence>
<dbReference type="SUPFAM" id="SSF52540">
    <property type="entry name" value="P-loop containing nucleoside triphosphate hydrolases"/>
    <property type="match status" value="1"/>
</dbReference>
<evidence type="ECO:0000313" key="1">
    <source>
        <dbReference type="EMBL" id="ACA89167.1"/>
    </source>
</evidence>
<organism evidence="1 2">
    <name type="scientific">Shewanella woodyi (strain ATCC 51908 / MS32)</name>
    <dbReference type="NCBI Taxonomy" id="392500"/>
    <lineage>
        <taxon>Bacteria</taxon>
        <taxon>Pseudomonadati</taxon>
        <taxon>Pseudomonadota</taxon>
        <taxon>Gammaproteobacteria</taxon>
        <taxon>Alteromonadales</taxon>
        <taxon>Shewanellaceae</taxon>
        <taxon>Shewanella</taxon>
    </lineage>
</organism>
<dbReference type="Proteomes" id="UP000002168">
    <property type="component" value="Chromosome"/>
</dbReference>
<dbReference type="eggNOG" id="COG1401">
    <property type="taxonomic scope" value="Bacteria"/>
</dbReference>
<dbReference type="InterPro" id="IPR027417">
    <property type="entry name" value="P-loop_NTPase"/>
</dbReference>
<dbReference type="RefSeq" id="WP_012327483.1">
    <property type="nucleotide sequence ID" value="NC_010506.1"/>
</dbReference>
<evidence type="ECO:0000313" key="2">
    <source>
        <dbReference type="Proteomes" id="UP000002168"/>
    </source>
</evidence>
<dbReference type="EMBL" id="CP000961">
    <property type="protein sequence ID" value="ACA89167.1"/>
    <property type="molecule type" value="Genomic_DNA"/>
</dbReference>
<reference evidence="1 2" key="1">
    <citation type="submission" date="2008-02" db="EMBL/GenBank/DDBJ databases">
        <title>Complete sequence of Shewanella woodyi ATCC 51908.</title>
        <authorList>
            <consortium name="US DOE Joint Genome Institute"/>
            <person name="Copeland A."/>
            <person name="Lucas S."/>
            <person name="Lapidus A."/>
            <person name="Glavina del Rio T."/>
            <person name="Dalin E."/>
            <person name="Tice H."/>
            <person name="Bruce D."/>
            <person name="Goodwin L."/>
            <person name="Pitluck S."/>
            <person name="Sims D."/>
            <person name="Brettin T."/>
            <person name="Detter J.C."/>
            <person name="Han C."/>
            <person name="Kuske C.R."/>
            <person name="Schmutz J."/>
            <person name="Larimer F."/>
            <person name="Land M."/>
            <person name="Hauser L."/>
            <person name="Kyrpides N."/>
            <person name="Lykidis A."/>
            <person name="Zhao J.-S."/>
            <person name="Richardson P."/>
        </authorList>
    </citation>
    <scope>NUCLEOTIDE SEQUENCE [LARGE SCALE GENOMIC DNA]</scope>
    <source>
        <strain evidence="2">ATCC 51908 / MS32</strain>
    </source>
</reference>
<name>B1KQ54_SHEWM</name>
<accession>B1KQ54</accession>
<gene>
    <name evidence="1" type="ordered locus">Swoo_4918</name>
</gene>
<dbReference type="AlphaFoldDB" id="B1KQ54"/>
<proteinExistence type="predicted"/>
<keyword evidence="2" id="KW-1185">Reference proteome</keyword>
<dbReference type="STRING" id="392500.Swoo_4918"/>
<dbReference type="HOGENOM" id="CLU_368768_0_0_6"/>
<protein>
    <submittedName>
        <fullName evidence="1">Uncharacterized protein</fullName>
    </submittedName>
</protein>